<dbReference type="EMBL" id="BJNN01000015">
    <property type="protein sequence ID" value="GEC62344.1"/>
    <property type="molecule type" value="Genomic_DNA"/>
</dbReference>
<comment type="caution">
    <text evidence="1">The sequence shown here is derived from an EMBL/GenBank/DDBJ whole genome shotgun (WGS) entry which is preliminary data.</text>
</comment>
<accession>A0ABQ0SAX8</accession>
<evidence type="ECO:0000313" key="2">
    <source>
        <dbReference type="Proteomes" id="UP000319478"/>
    </source>
</evidence>
<dbReference type="Proteomes" id="UP000319478">
    <property type="component" value="Unassembled WGS sequence"/>
</dbReference>
<evidence type="ECO:0000313" key="1">
    <source>
        <dbReference type="EMBL" id="GEC62344.1"/>
    </source>
</evidence>
<gene>
    <name evidence="1" type="ORF">GHA01_01930</name>
</gene>
<dbReference type="GeneID" id="61368867"/>
<protein>
    <recommendedName>
        <fullName evidence="3">DNA-binding protein</fullName>
    </recommendedName>
</protein>
<proteinExistence type="predicted"/>
<evidence type="ECO:0008006" key="3">
    <source>
        <dbReference type="Google" id="ProtNLM"/>
    </source>
</evidence>
<dbReference type="RefSeq" id="WP_003617230.1">
    <property type="nucleotide sequence ID" value="NZ_CP043837.1"/>
</dbReference>
<organism evidence="1 2">
    <name type="scientific">Novacetimonas hansenii</name>
    <name type="common">Komagataeibacter hansenii</name>
    <dbReference type="NCBI Taxonomy" id="436"/>
    <lineage>
        <taxon>Bacteria</taxon>
        <taxon>Pseudomonadati</taxon>
        <taxon>Pseudomonadota</taxon>
        <taxon>Alphaproteobacteria</taxon>
        <taxon>Acetobacterales</taxon>
        <taxon>Acetobacteraceae</taxon>
        <taxon>Novacetimonas</taxon>
    </lineage>
</organism>
<keyword evidence="2" id="KW-1185">Reference proteome</keyword>
<sequence length="150" mass="17337">MTGPIISDDPQATVHMFPLKRMLSMPEAAEHIGITPFRLRCLRLVRTGPHAAVKNAREIMFRIEDLDAYVSSLYERVNISTTEQLRHRNEWRGRLSGMPETQRGRMYDPFMQVLTRDQLLEAGANRGFRIAFIGGLFVIFLSHTPLLWRL</sequence>
<reference evidence="1 2" key="1">
    <citation type="submission" date="2019-06" db="EMBL/GenBank/DDBJ databases">
        <title>Whole genome shotgun sequence of Komagataeibacter hansenii NBRC 14820.</title>
        <authorList>
            <person name="Hosoyama A."/>
            <person name="Uohara A."/>
            <person name="Ohji S."/>
            <person name="Ichikawa N."/>
        </authorList>
    </citation>
    <scope>NUCLEOTIDE SEQUENCE [LARGE SCALE GENOMIC DNA]</scope>
    <source>
        <strain evidence="1 2">NBRC 14820</strain>
    </source>
</reference>
<name>A0ABQ0SAX8_NOVHA</name>